<dbReference type="OrthoDB" id="5488925at2"/>
<dbReference type="NCBIfam" id="NF041065">
    <property type="entry name" value="DpdH"/>
    <property type="match status" value="1"/>
</dbReference>
<sequence>MSALDQLWPGLEQTRATLGTDAQSLAPHVLLAVHQPMKFRRVEWGKEASESPLRDEYEILNALLAPESDGWTIVPIEGESGVGKSHVVKWLEAQLHARDDAAQRHVILVPKNSSLKSIIRLILDRLDGPEFDEIRAALERASESIPEVAARQLRTQIVVALREEAKDANQRRRAGTRSQEDAEIEWGATVAALLDEPAFWAQRFLGDPDRDPGVVMQIVRNLSYEGAIEVRRFEAGDFQDLGELVPVKDLSKSVRKLVPMLQSATRREQVAGLYNRVLDRATQSLLDLGGTPLSEVFLRLREALLAREQELVILVEDFAVLSGMQEALLRALVQEGRVDGQRRYCTIRSALAYTRGTRVIGSLDTLQTRANVRWVIEDKLADEHEIIERAIELVGAYLNAARWGEAKLSTLRIPSIHGEAGPRVPKHQPEDVSPNEQETIEAFGSSHGGFPLFPFNREAIGSLVREKCAIAGRLVFNPRLIINRIVLEVIELRRHYERGLFPPPSLSTNTESLVIATDVIGAIDAQSQGHYKRVMTFVSYWGGNPDSLGIAARISPLLYCAFDIPVIDFGAATPKKQSRQSTPKQRGASSLPDKPVVATDPFDRKWKDLLDKWQRGIQLVQRRAGEIRKAMAAAMYASFPHDWAGSRPPWETSALEAKEALGSKHTYVPNARGGGGLSFADAAIVLCEDDVWADARRAVPYRKELEAVLRFHDVPETKGRWDYVGGEVQAAHYARFVTRRRPRYLAAAAAERAKRAKASTRTLVEVRLLSAAVLGHAVSGGNHLDAALDVLMRELPQQPVRSELSGDWRRLLEFAGRRAREAWAHLVDLVAVRQGYGKRLGTRILAIDIVEVDAAAREFMKTWTLTDKSNDLRRPLDKGLASRSSELARWCNSVTGWLGDSFDKDEFMAEISSLLTEAKASKHEQLVPDDEIKTLRNQLKRFRDARVAEALTKAQRGSTGEWGPVTLAALAYDDAEAMRITNELGGLLERMLGRVEGRLEATAGTGAKAREQMAREVERELELLQNALDSWGEATS</sequence>
<proteinExistence type="predicted"/>
<dbReference type="RefSeq" id="WP_106392944.1">
    <property type="nucleotide sequence ID" value="NZ_PVNK01000165.1"/>
</dbReference>
<organism evidence="3 4">
    <name type="scientific">Enhygromyxa salina</name>
    <dbReference type="NCBI Taxonomy" id="215803"/>
    <lineage>
        <taxon>Bacteria</taxon>
        <taxon>Pseudomonadati</taxon>
        <taxon>Myxococcota</taxon>
        <taxon>Polyangia</taxon>
        <taxon>Nannocystales</taxon>
        <taxon>Nannocystaceae</taxon>
        <taxon>Enhygromyxa</taxon>
    </lineage>
</organism>
<evidence type="ECO:0000313" key="4">
    <source>
        <dbReference type="Proteomes" id="UP000237968"/>
    </source>
</evidence>
<dbReference type="Proteomes" id="UP000237968">
    <property type="component" value="Unassembled WGS sequence"/>
</dbReference>
<feature type="compositionally biased region" description="Polar residues" evidence="2">
    <location>
        <begin position="579"/>
        <end position="588"/>
    </location>
</feature>
<keyword evidence="1" id="KW-0175">Coiled coil</keyword>
<feature type="region of interest" description="Disordered" evidence="2">
    <location>
        <begin position="574"/>
        <end position="598"/>
    </location>
</feature>
<protein>
    <submittedName>
        <fullName evidence="3">Uncharacterized protein</fullName>
    </submittedName>
</protein>
<gene>
    <name evidence="3" type="ORF">ENSA5_36020</name>
</gene>
<dbReference type="AlphaFoldDB" id="A0A2S9XUI3"/>
<reference evidence="3 4" key="1">
    <citation type="submission" date="2018-03" db="EMBL/GenBank/DDBJ databases">
        <title>Draft Genome Sequences of the Obligatory Marine Myxobacteria Enhygromyxa salina SWB005.</title>
        <authorList>
            <person name="Poehlein A."/>
            <person name="Moghaddam J.A."/>
            <person name="Harms H."/>
            <person name="Alanjari M."/>
            <person name="Koenig G.M."/>
            <person name="Daniel R."/>
            <person name="Schaeberle T.F."/>
        </authorList>
    </citation>
    <scope>NUCLEOTIDE SEQUENCE [LARGE SCALE GENOMIC DNA]</scope>
    <source>
        <strain evidence="3 4">SWB005</strain>
    </source>
</reference>
<name>A0A2S9XUI3_9BACT</name>
<evidence type="ECO:0000256" key="2">
    <source>
        <dbReference type="SAM" id="MobiDB-lite"/>
    </source>
</evidence>
<accession>A0A2S9XUI3</accession>
<evidence type="ECO:0000313" key="3">
    <source>
        <dbReference type="EMBL" id="PRP96526.1"/>
    </source>
</evidence>
<keyword evidence="4" id="KW-1185">Reference proteome</keyword>
<comment type="caution">
    <text evidence="3">The sequence shown here is derived from an EMBL/GenBank/DDBJ whole genome shotgun (WGS) entry which is preliminary data.</text>
</comment>
<feature type="coiled-coil region" evidence="1">
    <location>
        <begin position="1007"/>
        <end position="1034"/>
    </location>
</feature>
<evidence type="ECO:0000256" key="1">
    <source>
        <dbReference type="SAM" id="Coils"/>
    </source>
</evidence>
<dbReference type="EMBL" id="PVNK01000165">
    <property type="protein sequence ID" value="PRP96526.1"/>
    <property type="molecule type" value="Genomic_DNA"/>
</dbReference>